<protein>
    <submittedName>
        <fullName evidence="2">Uncharacterized protein</fullName>
    </submittedName>
</protein>
<evidence type="ECO:0000313" key="2">
    <source>
        <dbReference type="EMBL" id="AGA28371.1"/>
    </source>
</evidence>
<dbReference type="HOGENOM" id="CLU_2345144_0_0_0"/>
<evidence type="ECO:0000313" key="3">
    <source>
        <dbReference type="Proteomes" id="UP000010798"/>
    </source>
</evidence>
<reference evidence="2 3" key="1">
    <citation type="submission" date="2012-02" db="EMBL/GenBank/DDBJ databases">
        <title>Complete sequence of chromosome of Singulisphaera acidiphila DSM 18658.</title>
        <authorList>
            <consortium name="US DOE Joint Genome Institute (JGI-PGF)"/>
            <person name="Lucas S."/>
            <person name="Copeland A."/>
            <person name="Lapidus A."/>
            <person name="Glavina del Rio T."/>
            <person name="Dalin E."/>
            <person name="Tice H."/>
            <person name="Bruce D."/>
            <person name="Goodwin L."/>
            <person name="Pitluck S."/>
            <person name="Peters L."/>
            <person name="Ovchinnikova G."/>
            <person name="Chertkov O."/>
            <person name="Kyrpides N."/>
            <person name="Mavromatis K."/>
            <person name="Ivanova N."/>
            <person name="Brettin T."/>
            <person name="Detter J.C."/>
            <person name="Han C."/>
            <person name="Larimer F."/>
            <person name="Land M."/>
            <person name="Hauser L."/>
            <person name="Markowitz V."/>
            <person name="Cheng J.-F."/>
            <person name="Hugenholtz P."/>
            <person name="Woyke T."/>
            <person name="Wu D."/>
            <person name="Tindall B."/>
            <person name="Pomrenke H."/>
            <person name="Brambilla E."/>
            <person name="Klenk H.-P."/>
            <person name="Eisen J.A."/>
        </authorList>
    </citation>
    <scope>NUCLEOTIDE SEQUENCE [LARGE SCALE GENOMIC DNA]</scope>
    <source>
        <strain evidence="3">ATCC BAA-1392 / DSM 18658 / VKM B-2454 / MOB10</strain>
    </source>
</reference>
<feature type="signal peptide" evidence="1">
    <location>
        <begin position="1"/>
        <end position="21"/>
    </location>
</feature>
<dbReference type="KEGG" id="saci:Sinac_4164"/>
<feature type="chain" id="PRO_5003940831" evidence="1">
    <location>
        <begin position="22"/>
        <end position="97"/>
    </location>
</feature>
<accession>L0DIB4</accession>
<keyword evidence="3" id="KW-1185">Reference proteome</keyword>
<gene>
    <name evidence="2" type="ordered locus">Sinac_4164</name>
</gene>
<dbReference type="EMBL" id="CP003364">
    <property type="protein sequence ID" value="AGA28371.1"/>
    <property type="molecule type" value="Genomic_DNA"/>
</dbReference>
<sequence>MRGIISLVTLSLSCFGLVAFGASPPTDEQVGQARKWLLLDRPAEVEKCLRKPMTIQAKAMRAICTSNDNQDDRELGLSIFDASGAERMAQGQRTLIR</sequence>
<dbReference type="Proteomes" id="UP000010798">
    <property type="component" value="Chromosome"/>
</dbReference>
<keyword evidence="1" id="KW-0732">Signal</keyword>
<name>L0DIB4_SINAD</name>
<dbReference type="AlphaFoldDB" id="L0DIB4"/>
<proteinExistence type="predicted"/>
<organism evidence="2 3">
    <name type="scientific">Singulisphaera acidiphila (strain ATCC BAA-1392 / DSM 18658 / VKM B-2454 / MOB10)</name>
    <dbReference type="NCBI Taxonomy" id="886293"/>
    <lineage>
        <taxon>Bacteria</taxon>
        <taxon>Pseudomonadati</taxon>
        <taxon>Planctomycetota</taxon>
        <taxon>Planctomycetia</taxon>
        <taxon>Isosphaerales</taxon>
        <taxon>Isosphaeraceae</taxon>
        <taxon>Singulisphaera</taxon>
    </lineage>
</organism>
<evidence type="ECO:0000256" key="1">
    <source>
        <dbReference type="SAM" id="SignalP"/>
    </source>
</evidence>